<dbReference type="EMBL" id="CP059732">
    <property type="protein sequence ID" value="QMW04148.1"/>
    <property type="molecule type" value="Genomic_DNA"/>
</dbReference>
<reference evidence="1 2" key="1">
    <citation type="submission" date="2020-07" db="EMBL/GenBank/DDBJ databases">
        <title>Spirosoma foliorum sp. nov., isolated from the leaves on the Nejang mountain Korea, Republic of.</title>
        <authorList>
            <person name="Ho H."/>
            <person name="Lee Y.-J."/>
            <person name="Nurcahyanto D.-A."/>
            <person name="Kim S.-G."/>
        </authorList>
    </citation>
    <scope>NUCLEOTIDE SEQUENCE [LARGE SCALE GENOMIC DNA]</scope>
    <source>
        <strain evidence="1 2">PL0136</strain>
    </source>
</reference>
<evidence type="ECO:0000313" key="1">
    <source>
        <dbReference type="EMBL" id="QMW04148.1"/>
    </source>
</evidence>
<evidence type="ECO:0000313" key="2">
    <source>
        <dbReference type="Proteomes" id="UP000515369"/>
    </source>
</evidence>
<sequence length="254" mass="29679">MIIRMTGLNPNETDQMLVFFRQNLDGLSFREIYEELSRLSKEKDRIVQSIDILVVPTVGIKETQWYSIIRYCLYCWGQTNIASVVFAPPTSSGMNLYLLHDVPFLLSRFDKEMQWCIHQMMALRIAVWLTKPAYINLQTDNQPVETLAQYLQYVRRALFEALDVHQACSEDHLRKILYENYKLDLQSMNGYSRTRKVVVRLDQSSFTWTDVSDMILNQASISMWLRFNLSLKKDPIVDRIRQGVAYNTAVTASI</sequence>
<accession>A0A7G5GZ56</accession>
<dbReference type="AlphaFoldDB" id="A0A7G5GZ56"/>
<dbReference type="Proteomes" id="UP000515369">
    <property type="component" value="Chromosome"/>
</dbReference>
<organism evidence="1 2">
    <name type="scientific">Spirosoma foliorum</name>
    <dbReference type="NCBI Taxonomy" id="2710596"/>
    <lineage>
        <taxon>Bacteria</taxon>
        <taxon>Pseudomonadati</taxon>
        <taxon>Bacteroidota</taxon>
        <taxon>Cytophagia</taxon>
        <taxon>Cytophagales</taxon>
        <taxon>Cytophagaceae</taxon>
        <taxon>Spirosoma</taxon>
    </lineage>
</organism>
<keyword evidence="2" id="KW-1185">Reference proteome</keyword>
<proteinExistence type="predicted"/>
<dbReference type="RefSeq" id="WP_182461404.1">
    <property type="nucleotide sequence ID" value="NZ_CP059732.1"/>
</dbReference>
<gene>
    <name evidence="1" type="ORF">H3H32_04105</name>
</gene>
<protein>
    <submittedName>
        <fullName evidence="1">Uncharacterized protein</fullName>
    </submittedName>
</protein>
<name>A0A7G5GZ56_9BACT</name>
<dbReference type="KEGG" id="sfol:H3H32_04105"/>